<gene>
    <name evidence="2" type="ORF">SAMN05421741_101298</name>
</gene>
<dbReference type="EMBL" id="FOVI01000001">
    <property type="protein sequence ID" value="SFN14537.1"/>
    <property type="molecule type" value="Genomic_DNA"/>
</dbReference>
<protein>
    <recommendedName>
        <fullName evidence="4">Polyketide cyclase / dehydrase and lipid transport</fullName>
    </recommendedName>
</protein>
<feature type="transmembrane region" description="Helical" evidence="1">
    <location>
        <begin position="69"/>
        <end position="89"/>
    </location>
</feature>
<sequence>MMIKTVSQYLGFILGIIYGLVFRLISDVEYLDGYYNVYSITFIWIIPTLIGLFPIMFSSSKLYLSPLKLVLYPIITICLFLITTLVTGLEDFFCLLIIGIPFFIAAGVVGILLGAYMKDKINNKRIYSIFLLPLILNPAENLIPNKSEEFKVEHSIIINKNRADIFPNLLEVQTINEKQYGNGFFQIIGIPQPINSKMYNDGENSYRIGYFTDNFKLYESIDQSIENEFVSFQIHLDKSHLRNQPTDIHLVKSDYFKFGKISYKLIEVDTNKTKVILSCDYLLNSKMNFYANFWAEKIISDFEKRLLKSIKINIES</sequence>
<keyword evidence="1" id="KW-1133">Transmembrane helix</keyword>
<evidence type="ECO:0000313" key="3">
    <source>
        <dbReference type="Proteomes" id="UP000199036"/>
    </source>
</evidence>
<reference evidence="3" key="1">
    <citation type="submission" date="2016-10" db="EMBL/GenBank/DDBJ databases">
        <authorList>
            <person name="Varghese N."/>
            <person name="Submissions S."/>
        </authorList>
    </citation>
    <scope>NUCLEOTIDE SEQUENCE [LARGE SCALE GENOMIC DNA]</scope>
    <source>
        <strain evidence="3">DS-12</strain>
    </source>
</reference>
<keyword evidence="3" id="KW-1185">Reference proteome</keyword>
<keyword evidence="1" id="KW-0812">Transmembrane</keyword>
<dbReference type="Proteomes" id="UP000199036">
    <property type="component" value="Unassembled WGS sequence"/>
</dbReference>
<organism evidence="2 3">
    <name type="scientific">Paenimyroides ummariense</name>
    <dbReference type="NCBI Taxonomy" id="913024"/>
    <lineage>
        <taxon>Bacteria</taxon>
        <taxon>Pseudomonadati</taxon>
        <taxon>Bacteroidota</taxon>
        <taxon>Flavobacteriia</taxon>
        <taxon>Flavobacteriales</taxon>
        <taxon>Flavobacteriaceae</taxon>
        <taxon>Paenimyroides</taxon>
    </lineage>
</organism>
<evidence type="ECO:0000256" key="1">
    <source>
        <dbReference type="SAM" id="Phobius"/>
    </source>
</evidence>
<evidence type="ECO:0000313" key="2">
    <source>
        <dbReference type="EMBL" id="SFN14537.1"/>
    </source>
</evidence>
<keyword evidence="1" id="KW-0472">Membrane</keyword>
<feature type="transmembrane region" description="Helical" evidence="1">
    <location>
        <begin position="7"/>
        <end position="25"/>
    </location>
</feature>
<proteinExistence type="predicted"/>
<evidence type="ECO:0008006" key="4">
    <source>
        <dbReference type="Google" id="ProtNLM"/>
    </source>
</evidence>
<name>A0A1I4WM38_9FLAO</name>
<dbReference type="AlphaFoldDB" id="A0A1I4WM38"/>
<feature type="transmembrane region" description="Helical" evidence="1">
    <location>
        <begin position="95"/>
        <end position="116"/>
    </location>
</feature>
<dbReference type="STRING" id="913024.SAMN05421741_101298"/>
<feature type="transmembrane region" description="Helical" evidence="1">
    <location>
        <begin position="37"/>
        <end position="57"/>
    </location>
</feature>
<accession>A0A1I4WM38</accession>
<dbReference type="RefSeq" id="WP_245758423.1">
    <property type="nucleotide sequence ID" value="NZ_FOVI01000001.1"/>
</dbReference>